<organism evidence="2 3">
    <name type="scientific">Dreissena polymorpha</name>
    <name type="common">Zebra mussel</name>
    <name type="synonym">Mytilus polymorpha</name>
    <dbReference type="NCBI Taxonomy" id="45954"/>
    <lineage>
        <taxon>Eukaryota</taxon>
        <taxon>Metazoa</taxon>
        <taxon>Spiralia</taxon>
        <taxon>Lophotrochozoa</taxon>
        <taxon>Mollusca</taxon>
        <taxon>Bivalvia</taxon>
        <taxon>Autobranchia</taxon>
        <taxon>Heteroconchia</taxon>
        <taxon>Euheterodonta</taxon>
        <taxon>Imparidentia</taxon>
        <taxon>Neoheterodontei</taxon>
        <taxon>Myida</taxon>
        <taxon>Dreissenoidea</taxon>
        <taxon>Dreissenidae</taxon>
        <taxon>Dreissena</taxon>
    </lineage>
</organism>
<feature type="compositionally biased region" description="Low complexity" evidence="1">
    <location>
        <begin position="78"/>
        <end position="88"/>
    </location>
</feature>
<feature type="compositionally biased region" description="Polar residues" evidence="1">
    <location>
        <begin position="66"/>
        <end position="77"/>
    </location>
</feature>
<reference evidence="2" key="1">
    <citation type="journal article" date="2019" name="bioRxiv">
        <title>The Genome of the Zebra Mussel, Dreissena polymorpha: A Resource for Invasive Species Research.</title>
        <authorList>
            <person name="McCartney M.A."/>
            <person name="Auch B."/>
            <person name="Kono T."/>
            <person name="Mallez S."/>
            <person name="Zhang Y."/>
            <person name="Obille A."/>
            <person name="Becker A."/>
            <person name="Abrahante J.E."/>
            <person name="Garbe J."/>
            <person name="Badalamenti J.P."/>
            <person name="Herman A."/>
            <person name="Mangelson H."/>
            <person name="Liachko I."/>
            <person name="Sullivan S."/>
            <person name="Sone E.D."/>
            <person name="Koren S."/>
            <person name="Silverstein K.A.T."/>
            <person name="Beckman K.B."/>
            <person name="Gohl D.M."/>
        </authorList>
    </citation>
    <scope>NUCLEOTIDE SEQUENCE</scope>
    <source>
        <strain evidence="2">Duluth1</strain>
        <tissue evidence="2">Whole animal</tissue>
    </source>
</reference>
<gene>
    <name evidence="2" type="ORF">DPMN_019150</name>
</gene>
<sequence>MTQIGENKTHYLAHLIAQVRFKDWSQVKVILQGQRNRSFAMHDNQSKGIKNNRLVTWMDNGDLASQRNLSAGSGSQKTTATHATTTTANHHHICHPPPTNLNPPPTITTTYHHHHHQPPLPPTTNTHHHNTNKIEMLQRSMGYK</sequence>
<dbReference type="EMBL" id="JAIWYP010000001">
    <property type="protein sequence ID" value="KAH3894990.1"/>
    <property type="molecule type" value="Genomic_DNA"/>
</dbReference>
<evidence type="ECO:0000313" key="3">
    <source>
        <dbReference type="Proteomes" id="UP000828390"/>
    </source>
</evidence>
<proteinExistence type="predicted"/>
<feature type="region of interest" description="Disordered" evidence="1">
    <location>
        <begin position="109"/>
        <end position="129"/>
    </location>
</feature>
<comment type="caution">
    <text evidence="2">The sequence shown here is derived from an EMBL/GenBank/DDBJ whole genome shotgun (WGS) entry which is preliminary data.</text>
</comment>
<protein>
    <submittedName>
        <fullName evidence="2">Uncharacterized protein</fullName>
    </submittedName>
</protein>
<evidence type="ECO:0000256" key="1">
    <source>
        <dbReference type="SAM" id="MobiDB-lite"/>
    </source>
</evidence>
<name>A0A9D4S909_DREPO</name>
<keyword evidence="3" id="KW-1185">Reference proteome</keyword>
<feature type="region of interest" description="Disordered" evidence="1">
    <location>
        <begin position="66"/>
        <end position="96"/>
    </location>
</feature>
<reference evidence="2" key="2">
    <citation type="submission" date="2020-11" db="EMBL/GenBank/DDBJ databases">
        <authorList>
            <person name="McCartney M.A."/>
            <person name="Auch B."/>
            <person name="Kono T."/>
            <person name="Mallez S."/>
            <person name="Becker A."/>
            <person name="Gohl D.M."/>
            <person name="Silverstein K.A.T."/>
            <person name="Koren S."/>
            <person name="Bechman K.B."/>
            <person name="Herman A."/>
            <person name="Abrahante J.E."/>
            <person name="Garbe J."/>
        </authorList>
    </citation>
    <scope>NUCLEOTIDE SEQUENCE</scope>
    <source>
        <strain evidence="2">Duluth1</strain>
        <tissue evidence="2">Whole animal</tissue>
    </source>
</reference>
<evidence type="ECO:0000313" key="2">
    <source>
        <dbReference type="EMBL" id="KAH3894990.1"/>
    </source>
</evidence>
<accession>A0A9D4S909</accession>
<dbReference type="AlphaFoldDB" id="A0A9D4S909"/>
<dbReference type="Proteomes" id="UP000828390">
    <property type="component" value="Unassembled WGS sequence"/>
</dbReference>